<dbReference type="RefSeq" id="WP_025291403.1">
    <property type="nucleotide sequence ID" value="NZ_CP006644.1"/>
</dbReference>
<sequence length="202" mass="20226">MLIASTFLLWIMVALLVVAVISLARQVGTLNDRLAQAAGLVAEGGPRVGDPAPMIAAPGLGGGVVNVGGPDAGGRAALLLFVTPDSPVCKAIIPVAMILARSEGLRLVFVGDGDARNLAAMVDRFRMTGFDFALSGQVVAAYQASVLPWGVLIGGDGRVRARGAVSAREHLESLIAAGDACGIGAGSGSDDANVVPMAIGAA</sequence>
<evidence type="ECO:0000313" key="2">
    <source>
        <dbReference type="EMBL" id="AHE53134.1"/>
    </source>
</evidence>
<dbReference type="KEGG" id="ssan:NX02_07035"/>
<feature type="domain" description="Thioredoxin" evidence="1">
    <location>
        <begin position="46"/>
        <end position="180"/>
    </location>
</feature>
<evidence type="ECO:0000313" key="3">
    <source>
        <dbReference type="Proteomes" id="UP000018851"/>
    </source>
</evidence>
<dbReference type="SUPFAM" id="SSF52833">
    <property type="entry name" value="Thioredoxin-like"/>
    <property type="match status" value="1"/>
</dbReference>
<dbReference type="STRING" id="1123269.NX02_07035"/>
<gene>
    <name evidence="2" type="ORF">NX02_07035</name>
</gene>
<dbReference type="AlphaFoldDB" id="W0A5A8"/>
<dbReference type="EMBL" id="CP006644">
    <property type="protein sequence ID" value="AHE53134.1"/>
    <property type="molecule type" value="Genomic_DNA"/>
</dbReference>
<dbReference type="Proteomes" id="UP000018851">
    <property type="component" value="Chromosome"/>
</dbReference>
<dbReference type="PATRIC" id="fig|1123269.5.peg.1361"/>
<protein>
    <recommendedName>
        <fullName evidence="1">Thioredoxin domain-containing protein</fullName>
    </recommendedName>
</protein>
<organism evidence="2 3">
    <name type="scientific">Sphingomonas sanxanigenens DSM 19645 = NX02</name>
    <dbReference type="NCBI Taxonomy" id="1123269"/>
    <lineage>
        <taxon>Bacteria</taxon>
        <taxon>Pseudomonadati</taxon>
        <taxon>Pseudomonadota</taxon>
        <taxon>Alphaproteobacteria</taxon>
        <taxon>Sphingomonadales</taxon>
        <taxon>Sphingomonadaceae</taxon>
        <taxon>Sphingomonas</taxon>
    </lineage>
</organism>
<accession>W0A5A8</accession>
<dbReference type="Gene3D" id="3.40.30.10">
    <property type="entry name" value="Glutaredoxin"/>
    <property type="match status" value="1"/>
</dbReference>
<dbReference type="eggNOG" id="COG1225">
    <property type="taxonomic scope" value="Bacteria"/>
</dbReference>
<dbReference type="PROSITE" id="PS51352">
    <property type="entry name" value="THIOREDOXIN_2"/>
    <property type="match status" value="1"/>
</dbReference>
<dbReference type="InterPro" id="IPR036249">
    <property type="entry name" value="Thioredoxin-like_sf"/>
</dbReference>
<proteinExistence type="predicted"/>
<keyword evidence="3" id="KW-1185">Reference proteome</keyword>
<evidence type="ECO:0000259" key="1">
    <source>
        <dbReference type="PROSITE" id="PS51352"/>
    </source>
</evidence>
<name>W0A5A8_9SPHN</name>
<dbReference type="HOGENOM" id="CLU_091361_0_0_5"/>
<reference evidence="2 3" key="1">
    <citation type="submission" date="2013-07" db="EMBL/GenBank/DDBJ databases">
        <title>Completed genome of Sphingomonas sanxanigenens NX02.</title>
        <authorList>
            <person name="Ma T."/>
            <person name="Huang H."/>
            <person name="Wu M."/>
            <person name="Li X."/>
            <person name="Li G."/>
        </authorList>
    </citation>
    <scope>NUCLEOTIDE SEQUENCE [LARGE SCALE GENOMIC DNA]</scope>
    <source>
        <strain evidence="2 3">NX02</strain>
    </source>
</reference>
<dbReference type="InterPro" id="IPR013766">
    <property type="entry name" value="Thioredoxin_domain"/>
</dbReference>